<reference evidence="3" key="1">
    <citation type="submission" date="2021-08" db="EMBL/GenBank/DDBJ databases">
        <title>WGS assembly of Ceratopteris richardii.</title>
        <authorList>
            <person name="Marchant D.B."/>
            <person name="Chen G."/>
            <person name="Jenkins J."/>
            <person name="Shu S."/>
            <person name="Leebens-Mack J."/>
            <person name="Grimwood J."/>
            <person name="Schmutz J."/>
            <person name="Soltis P."/>
            <person name="Soltis D."/>
            <person name="Chen Z.-H."/>
        </authorList>
    </citation>
    <scope>NUCLEOTIDE SEQUENCE</scope>
    <source>
        <strain evidence="3">Whitten #5841</strain>
        <tissue evidence="3">Leaf</tissue>
    </source>
</reference>
<feature type="compositionally biased region" description="Low complexity" evidence="1">
    <location>
        <begin position="408"/>
        <end position="418"/>
    </location>
</feature>
<evidence type="ECO:0000313" key="4">
    <source>
        <dbReference type="Proteomes" id="UP000825935"/>
    </source>
</evidence>
<proteinExistence type="predicted"/>
<name>A0A8T2RUG4_CERRI</name>
<dbReference type="OMA" id="MAMASCA"/>
<organism evidence="3 4">
    <name type="scientific">Ceratopteris richardii</name>
    <name type="common">Triangle waterfern</name>
    <dbReference type="NCBI Taxonomy" id="49495"/>
    <lineage>
        <taxon>Eukaryota</taxon>
        <taxon>Viridiplantae</taxon>
        <taxon>Streptophyta</taxon>
        <taxon>Embryophyta</taxon>
        <taxon>Tracheophyta</taxon>
        <taxon>Polypodiopsida</taxon>
        <taxon>Polypodiidae</taxon>
        <taxon>Polypodiales</taxon>
        <taxon>Pteridineae</taxon>
        <taxon>Pteridaceae</taxon>
        <taxon>Parkerioideae</taxon>
        <taxon>Ceratopteris</taxon>
    </lineage>
</organism>
<feature type="transmembrane region" description="Helical" evidence="2">
    <location>
        <begin position="46"/>
        <end position="65"/>
    </location>
</feature>
<gene>
    <name evidence="3" type="ORF">KP509_24G043800</name>
</gene>
<feature type="region of interest" description="Disordered" evidence="1">
    <location>
        <begin position="80"/>
        <end position="121"/>
    </location>
</feature>
<dbReference type="OrthoDB" id="1939703at2759"/>
<feature type="compositionally biased region" description="Polar residues" evidence="1">
    <location>
        <begin position="311"/>
        <end position="324"/>
    </location>
</feature>
<sequence length="583" mass="62400">MSSSSILLSYVVRFLHFLRQHPIFMGIVVLLLSPPVYRLLRYFTPLLLSTALCIFALFTLAPYVTATDAEVERQCLLGPETCQNSKRSGSNDRRTATQVHEVGVRHQSSASASSSTTNISSSLDSATMTARSAFPDSSSPTPASENSWMNWINGLNDIGRMWMESKLAEQGLSLSEPANRETLLAFIEGSFAELITVKGESFQVFPVDGSDSIEAPAGRETQAKDEVAEGTLQTQQKVNAAIDMTACKSISASSKGALEQRKGDIVDSIEPSRGVSDQASERLLVSAPDCQGDVPLSESSHEGDTAAMSGAQVSVNSAEATETSKGGADVSPKPKSVQAVSLRTRGAKEKALPVQESVTLRTSDTQSVGTVAKTPSRIPVPSKIFEASRRMFSKDDQQGKTTMPPPKASSVQPSKSSSTVTANTQSRLESTASALKLSTRKFLDRSKAVVPGKLSSNSAANRGSIDIEPDVAQGEVQKQSADACAHNEIGLDEELAEESSAPGPKFDEDLQVEEAQALVQSELKMLEVELEEVAAKLPKLDEACAYQKTPVKLYHSSTSVSTPTRLGLRSNVDLFSSNRSSKQ</sequence>
<evidence type="ECO:0000256" key="2">
    <source>
        <dbReference type="SAM" id="Phobius"/>
    </source>
</evidence>
<keyword evidence="4" id="KW-1185">Reference proteome</keyword>
<accession>A0A8T2RUG4</accession>
<keyword evidence="2" id="KW-1133">Transmembrane helix</keyword>
<protein>
    <recommendedName>
        <fullName evidence="5">Transmembrane protein</fullName>
    </recommendedName>
</protein>
<dbReference type="Proteomes" id="UP000825935">
    <property type="component" value="Chromosome 24"/>
</dbReference>
<feature type="region of interest" description="Disordered" evidence="1">
    <location>
        <begin position="259"/>
        <end position="278"/>
    </location>
</feature>
<comment type="caution">
    <text evidence="3">The sequence shown here is derived from an EMBL/GenBank/DDBJ whole genome shotgun (WGS) entry which is preliminary data.</text>
</comment>
<keyword evidence="2" id="KW-0812">Transmembrane</keyword>
<feature type="region of interest" description="Disordered" evidence="1">
    <location>
        <begin position="288"/>
        <end position="435"/>
    </location>
</feature>
<feature type="compositionally biased region" description="Basic and acidic residues" evidence="1">
    <location>
        <begin position="386"/>
        <end position="398"/>
    </location>
</feature>
<keyword evidence="2" id="KW-0472">Membrane</keyword>
<feature type="compositionally biased region" description="Polar residues" evidence="1">
    <location>
        <begin position="419"/>
        <end position="433"/>
    </location>
</feature>
<feature type="region of interest" description="Disordered" evidence="1">
    <location>
        <begin position="448"/>
        <end position="468"/>
    </location>
</feature>
<dbReference type="EMBL" id="CM035429">
    <property type="protein sequence ID" value="KAH7300072.1"/>
    <property type="molecule type" value="Genomic_DNA"/>
</dbReference>
<feature type="compositionally biased region" description="Low complexity" evidence="1">
    <location>
        <begin position="108"/>
        <end position="121"/>
    </location>
</feature>
<evidence type="ECO:0000313" key="3">
    <source>
        <dbReference type="EMBL" id="KAH7300072.1"/>
    </source>
</evidence>
<dbReference type="PANTHER" id="PTHR34125:SF7">
    <property type="entry name" value="TRANSMEMBRANE PROTEIN"/>
    <property type="match status" value="1"/>
</dbReference>
<feature type="compositionally biased region" description="Polar residues" evidence="1">
    <location>
        <begin position="356"/>
        <end position="369"/>
    </location>
</feature>
<evidence type="ECO:0008006" key="5">
    <source>
        <dbReference type="Google" id="ProtNLM"/>
    </source>
</evidence>
<evidence type="ECO:0000256" key="1">
    <source>
        <dbReference type="SAM" id="MobiDB-lite"/>
    </source>
</evidence>
<dbReference type="PANTHER" id="PTHR34125">
    <property type="entry name" value="OS01G0762900 PROTEIN"/>
    <property type="match status" value="1"/>
</dbReference>
<feature type="transmembrane region" description="Helical" evidence="2">
    <location>
        <begin position="20"/>
        <end position="39"/>
    </location>
</feature>
<dbReference type="AlphaFoldDB" id="A0A8T2RUG4"/>